<comment type="caution">
    <text evidence="2">The sequence shown here is derived from an EMBL/GenBank/DDBJ whole genome shotgun (WGS) entry which is preliminary data.</text>
</comment>
<proteinExistence type="predicted"/>
<reference evidence="2 4" key="1">
    <citation type="submission" date="2015-03" db="EMBL/GenBank/DDBJ databases">
        <authorList>
            <person name="Zheng J."/>
            <person name="Ganezle M."/>
        </authorList>
    </citation>
    <scope>NUCLEOTIDE SEQUENCE [LARGE SCALE GENOMIC DNA]</scope>
    <source>
        <strain evidence="2 4">LP38</strain>
    </source>
</reference>
<evidence type="ECO:0000313" key="4">
    <source>
        <dbReference type="Proteomes" id="UP000033491"/>
    </source>
</evidence>
<organism evidence="2 4">
    <name type="scientific">Levilactobacillus spicheri</name>
    <dbReference type="NCBI Taxonomy" id="216463"/>
    <lineage>
        <taxon>Bacteria</taxon>
        <taxon>Bacillati</taxon>
        <taxon>Bacillota</taxon>
        <taxon>Bacilli</taxon>
        <taxon>Lactobacillales</taxon>
        <taxon>Lactobacillaceae</taxon>
        <taxon>Levilactobacillus</taxon>
    </lineage>
</organism>
<name>A0A0F3RTG0_9LACO</name>
<evidence type="ECO:0000313" key="3">
    <source>
        <dbReference type="EMBL" id="KJW13635.1"/>
    </source>
</evidence>
<keyword evidence="1" id="KW-1133">Transmembrane helix</keyword>
<dbReference type="AlphaFoldDB" id="A0A0F3RTG0"/>
<sequence>MGGLYVWFHQGYLDDPRVTPPPPPPHFEQVFFGFADDWWFALLLISSGTAILVGILFCRRGLRDWGMVALSPALGSLTVAFMVRDLLDGRFNLTWVFALITFALLIGTLMRGDRHES</sequence>
<feature type="transmembrane region" description="Helical" evidence="1">
    <location>
        <begin position="65"/>
        <end position="83"/>
    </location>
</feature>
<keyword evidence="1" id="KW-0472">Membrane</keyword>
<dbReference type="Proteomes" id="UP000033491">
    <property type="component" value="Unassembled WGS sequence"/>
</dbReference>
<protein>
    <submittedName>
        <fullName evidence="2">Uncharacterized protein</fullName>
    </submittedName>
</protein>
<gene>
    <name evidence="3" type="ORF">VC81_03670</name>
    <name evidence="2" type="ORF">VC81_06445</name>
</gene>
<dbReference type="PATRIC" id="fig|216463.3.peg.2564"/>
<keyword evidence="1" id="KW-0812">Transmembrane</keyword>
<feature type="transmembrane region" description="Helical" evidence="1">
    <location>
        <begin position="38"/>
        <end position="58"/>
    </location>
</feature>
<feature type="transmembrane region" description="Helical" evidence="1">
    <location>
        <begin position="95"/>
        <end position="112"/>
    </location>
</feature>
<dbReference type="EMBL" id="JZCR01000014">
    <property type="protein sequence ID" value="KJW12889.1"/>
    <property type="molecule type" value="Genomic_DNA"/>
</dbReference>
<dbReference type="OrthoDB" id="2320234at2"/>
<dbReference type="EMBL" id="JZCR01000006">
    <property type="protein sequence ID" value="KJW13635.1"/>
    <property type="molecule type" value="Genomic_DNA"/>
</dbReference>
<dbReference type="STRING" id="216463.VC81_03670"/>
<evidence type="ECO:0000313" key="2">
    <source>
        <dbReference type="EMBL" id="KJW12889.1"/>
    </source>
</evidence>
<accession>A0A0F3RTG0</accession>
<evidence type="ECO:0000256" key="1">
    <source>
        <dbReference type="SAM" id="Phobius"/>
    </source>
</evidence>